<name>A0A1M6PYQ7_9BURK</name>
<dbReference type="AlphaFoldDB" id="A0A1M6PYQ7"/>
<evidence type="ECO:0000256" key="1">
    <source>
        <dbReference type="SAM" id="Phobius"/>
    </source>
</evidence>
<reference evidence="3 4" key="1">
    <citation type="submission" date="2016-11" db="EMBL/GenBank/DDBJ databases">
        <authorList>
            <person name="Jaros S."/>
            <person name="Januszkiewicz K."/>
            <person name="Wedrychowicz H."/>
        </authorList>
    </citation>
    <scope>NUCLEOTIDE SEQUENCE [LARGE SCALE GENOMIC DNA]</scope>
    <source>
        <strain evidence="3 4">LMG 20594</strain>
    </source>
</reference>
<accession>A0A1M6PYQ7</accession>
<evidence type="ECO:0000313" key="5">
    <source>
        <dbReference type="Proteomes" id="UP001264340"/>
    </source>
</evidence>
<evidence type="ECO:0000313" key="2">
    <source>
        <dbReference type="EMBL" id="MDR6407948.1"/>
    </source>
</evidence>
<proteinExistence type="predicted"/>
<sequence length="44" mass="5198">MPNLIDHLIENRALRNRFIDLMYPFTLIGATLASISMLLARYYR</sequence>
<keyword evidence="5" id="KW-1185">Reference proteome</keyword>
<evidence type="ECO:0000313" key="4">
    <source>
        <dbReference type="Proteomes" id="UP000184395"/>
    </source>
</evidence>
<dbReference type="EMBL" id="JAVDRP010000002">
    <property type="protein sequence ID" value="MDR6407948.1"/>
    <property type="molecule type" value="Genomic_DNA"/>
</dbReference>
<gene>
    <name evidence="2" type="ORF">J2804_001336</name>
    <name evidence="3" type="ORF">SAMN05192548_101448</name>
</gene>
<protein>
    <submittedName>
        <fullName evidence="3">Uncharacterized protein</fullName>
    </submittedName>
</protein>
<dbReference type="GeneID" id="301982963"/>
<dbReference type="EMBL" id="FRAB01000014">
    <property type="protein sequence ID" value="SHK13125.1"/>
    <property type="molecule type" value="Genomic_DNA"/>
</dbReference>
<keyword evidence="1" id="KW-0812">Transmembrane</keyword>
<dbReference type="Proteomes" id="UP000184395">
    <property type="component" value="Unassembled WGS sequence"/>
</dbReference>
<feature type="transmembrane region" description="Helical" evidence="1">
    <location>
        <begin position="21"/>
        <end position="43"/>
    </location>
</feature>
<evidence type="ECO:0000313" key="3">
    <source>
        <dbReference type="EMBL" id="SHK13125.1"/>
    </source>
</evidence>
<dbReference type="Proteomes" id="UP001264340">
    <property type="component" value="Unassembled WGS sequence"/>
</dbReference>
<organism evidence="3 4">
    <name type="scientific">Paraburkholderia terricola</name>
    <dbReference type="NCBI Taxonomy" id="169427"/>
    <lineage>
        <taxon>Bacteria</taxon>
        <taxon>Pseudomonadati</taxon>
        <taxon>Pseudomonadota</taxon>
        <taxon>Betaproteobacteria</taxon>
        <taxon>Burkholderiales</taxon>
        <taxon>Burkholderiaceae</taxon>
        <taxon>Paraburkholderia</taxon>
    </lineage>
</organism>
<dbReference type="RefSeq" id="WP_268801995.1">
    <property type="nucleotide sequence ID" value="NZ_CADFGY010000012.1"/>
</dbReference>
<reference evidence="2 5" key="2">
    <citation type="submission" date="2023-07" db="EMBL/GenBank/DDBJ databases">
        <title>Sorghum-associated microbial communities from plants grown in Nebraska, USA.</title>
        <authorList>
            <person name="Schachtman D."/>
        </authorList>
    </citation>
    <scope>NUCLEOTIDE SEQUENCE [LARGE SCALE GENOMIC DNA]</scope>
    <source>
        <strain evidence="2 5">DS1316</strain>
    </source>
</reference>
<keyword evidence="1" id="KW-1133">Transmembrane helix</keyword>
<keyword evidence="1" id="KW-0472">Membrane</keyword>